<name>A0A512CYA8_9MICO</name>
<proteinExistence type="predicted"/>
<dbReference type="OrthoDB" id="4870850at2"/>
<sequence length="121" mass="12022">MTRYSFDGAGVSRERVALGHDPVELRECASLVAAATAGAMASTGSEGQALRTALARFRAVEAHAFDALADAASALGGRLDRSVAEARAVELFVTSGFAAVAASGPVRHGLPAAPTGVAGAG</sequence>
<dbReference type="EMBL" id="BJYX01000003">
    <property type="protein sequence ID" value="GEO29177.1"/>
    <property type="molecule type" value="Genomic_DNA"/>
</dbReference>
<accession>A0A512CYA8</accession>
<protein>
    <submittedName>
        <fullName evidence="1">Uncharacterized protein</fullName>
    </submittedName>
</protein>
<organism evidence="1 2">
    <name type="scientific">Terrabacter aerolatus</name>
    <dbReference type="NCBI Taxonomy" id="422442"/>
    <lineage>
        <taxon>Bacteria</taxon>
        <taxon>Bacillati</taxon>
        <taxon>Actinomycetota</taxon>
        <taxon>Actinomycetes</taxon>
        <taxon>Micrococcales</taxon>
        <taxon>Intrasporangiaceae</taxon>
        <taxon>Terrabacter</taxon>
    </lineage>
</organism>
<evidence type="ECO:0000313" key="2">
    <source>
        <dbReference type="Proteomes" id="UP000321534"/>
    </source>
</evidence>
<comment type="caution">
    <text evidence="1">The sequence shown here is derived from an EMBL/GenBank/DDBJ whole genome shotgun (WGS) entry which is preliminary data.</text>
</comment>
<dbReference type="AlphaFoldDB" id="A0A512CYA8"/>
<evidence type="ECO:0000313" key="1">
    <source>
        <dbReference type="EMBL" id="GEO29177.1"/>
    </source>
</evidence>
<dbReference type="RefSeq" id="WP_147063986.1">
    <property type="nucleotide sequence ID" value="NZ_BAAARO010000008.1"/>
</dbReference>
<keyword evidence="2" id="KW-1185">Reference proteome</keyword>
<dbReference type="Proteomes" id="UP000321534">
    <property type="component" value="Unassembled WGS sequence"/>
</dbReference>
<gene>
    <name evidence="1" type="ORF">TAE01_09870</name>
</gene>
<reference evidence="1 2" key="1">
    <citation type="submission" date="2019-07" db="EMBL/GenBank/DDBJ databases">
        <title>Whole genome shotgun sequence of Terrabacter aerolatus NBRC 106305.</title>
        <authorList>
            <person name="Hosoyama A."/>
            <person name="Uohara A."/>
            <person name="Ohji S."/>
            <person name="Ichikawa N."/>
        </authorList>
    </citation>
    <scope>NUCLEOTIDE SEQUENCE [LARGE SCALE GENOMIC DNA]</scope>
    <source>
        <strain evidence="1 2">NBRC 106305</strain>
    </source>
</reference>